<evidence type="ECO:0000256" key="1">
    <source>
        <dbReference type="SAM" id="MobiDB-lite"/>
    </source>
</evidence>
<evidence type="ECO:0000259" key="2">
    <source>
        <dbReference type="PROSITE" id="PS00028"/>
    </source>
</evidence>
<feature type="region of interest" description="Disordered" evidence="1">
    <location>
        <begin position="1"/>
        <end position="20"/>
    </location>
</feature>
<evidence type="ECO:0000313" key="4">
    <source>
        <dbReference type="Proteomes" id="UP000265520"/>
    </source>
</evidence>
<proteinExistence type="predicted"/>
<keyword evidence="4" id="KW-1185">Reference proteome</keyword>
<reference evidence="3 4" key="1">
    <citation type="journal article" date="2018" name="Front. Plant Sci.">
        <title>Red Clover (Trifolium pratense) and Zigzag Clover (T. medium) - A Picture of Genomic Similarities and Differences.</title>
        <authorList>
            <person name="Dluhosova J."/>
            <person name="Istvanek J."/>
            <person name="Nedelnik J."/>
            <person name="Repkova J."/>
        </authorList>
    </citation>
    <scope>NUCLEOTIDE SEQUENCE [LARGE SCALE GENOMIC DNA]</scope>
    <source>
        <strain evidence="4">cv. 10/8</strain>
        <tissue evidence="3">Leaf</tissue>
    </source>
</reference>
<feature type="compositionally biased region" description="Low complexity" evidence="1">
    <location>
        <begin position="1"/>
        <end position="14"/>
    </location>
</feature>
<dbReference type="EMBL" id="LXQA010070031">
    <property type="protein sequence ID" value="MCI08718.1"/>
    <property type="molecule type" value="Genomic_DNA"/>
</dbReference>
<feature type="domain" description="C2H2-type" evidence="2">
    <location>
        <begin position="101"/>
        <end position="121"/>
    </location>
</feature>
<dbReference type="InterPro" id="IPR013087">
    <property type="entry name" value="Znf_C2H2_type"/>
</dbReference>
<name>A0A392P9H3_9FABA</name>
<sequence>MYDHSLSYSNSSSSAGTKKFGSHAHAIRKAMQMLKAQFGHPHISLLSSSSSIINNIDVDVVATDGVAIGDGNKNKRKKKTKTINDGRIHNLPHSKYGPYTCSDCFQVVPTSQKFANHVTSHYRARKLSDLQGDKSYVAHVNDEDHN</sequence>
<dbReference type="AlphaFoldDB" id="A0A392P9H3"/>
<organism evidence="3 4">
    <name type="scientific">Trifolium medium</name>
    <dbReference type="NCBI Taxonomy" id="97028"/>
    <lineage>
        <taxon>Eukaryota</taxon>
        <taxon>Viridiplantae</taxon>
        <taxon>Streptophyta</taxon>
        <taxon>Embryophyta</taxon>
        <taxon>Tracheophyta</taxon>
        <taxon>Spermatophyta</taxon>
        <taxon>Magnoliopsida</taxon>
        <taxon>eudicotyledons</taxon>
        <taxon>Gunneridae</taxon>
        <taxon>Pentapetalae</taxon>
        <taxon>rosids</taxon>
        <taxon>fabids</taxon>
        <taxon>Fabales</taxon>
        <taxon>Fabaceae</taxon>
        <taxon>Papilionoideae</taxon>
        <taxon>50 kb inversion clade</taxon>
        <taxon>NPAAA clade</taxon>
        <taxon>Hologalegina</taxon>
        <taxon>IRL clade</taxon>
        <taxon>Trifolieae</taxon>
        <taxon>Trifolium</taxon>
    </lineage>
</organism>
<dbReference type="Proteomes" id="UP000265520">
    <property type="component" value="Unassembled WGS sequence"/>
</dbReference>
<dbReference type="PROSITE" id="PS00028">
    <property type="entry name" value="ZINC_FINGER_C2H2_1"/>
    <property type="match status" value="1"/>
</dbReference>
<protein>
    <submittedName>
        <fullName evidence="3">C2H2 zinc finger protein</fullName>
    </submittedName>
</protein>
<comment type="caution">
    <text evidence="3">The sequence shown here is derived from an EMBL/GenBank/DDBJ whole genome shotgun (WGS) entry which is preliminary data.</text>
</comment>
<accession>A0A392P9H3</accession>
<evidence type="ECO:0000313" key="3">
    <source>
        <dbReference type="EMBL" id="MCI08718.1"/>
    </source>
</evidence>